<keyword evidence="6 8" id="KW-0067">ATP-binding</keyword>
<dbReference type="Gene3D" id="3.40.50.300">
    <property type="entry name" value="P-loop containing nucleotide triphosphate hydrolases"/>
    <property type="match status" value="1"/>
</dbReference>
<evidence type="ECO:0000256" key="6">
    <source>
        <dbReference type="ARBA" id="ARBA00022840"/>
    </source>
</evidence>
<reference evidence="9 10" key="1">
    <citation type="submission" date="2019-12" db="EMBL/GenBank/DDBJ databases">
        <authorList>
            <person name="Lee S.D."/>
        </authorList>
    </citation>
    <scope>NUCLEOTIDE SEQUENCE [LARGE SCALE GENOMIC DNA]</scope>
    <source>
        <strain evidence="9 10">SAP-6</strain>
    </source>
</reference>
<protein>
    <recommendedName>
        <fullName evidence="8">ATP-dependent dethiobiotin synthetase BioD</fullName>
        <ecNumber evidence="8">6.3.3.3</ecNumber>
    </recommendedName>
    <alternativeName>
        <fullName evidence="8">DTB synthetase</fullName>
        <shortName evidence="8">DTBS</shortName>
    </alternativeName>
    <alternativeName>
        <fullName evidence="8">Dethiobiotin synthase</fullName>
    </alternativeName>
</protein>
<evidence type="ECO:0000256" key="7">
    <source>
        <dbReference type="ARBA" id="ARBA00022842"/>
    </source>
</evidence>
<dbReference type="Proteomes" id="UP000461443">
    <property type="component" value="Unassembled WGS sequence"/>
</dbReference>
<dbReference type="EMBL" id="WUBS01000005">
    <property type="protein sequence ID" value="NDL62800.1"/>
    <property type="molecule type" value="Genomic_DNA"/>
</dbReference>
<sequence>MAKQHFFITGTDTDIGKTLATCALLQAAKLAGWRAVGYKPVAAGCRRTLAGARNDDALALIASSGVGVSYEQVNPLAFLAATSPHIACRDEGRHIDPAVMSRGLAVLARQAQWVFIEGAGGWFTPLGDTLGFDQWVAGERLPVILVVGLKLGCINHALLTALAIRQAGLPLAGWIANDLSPEPHRRGDYLAALRQRLGAPLLGEIPWLADPGTATLAHYIDLGPLARAIGWGDGVNGDG</sequence>
<evidence type="ECO:0000313" key="10">
    <source>
        <dbReference type="Proteomes" id="UP000461443"/>
    </source>
</evidence>
<keyword evidence="3 8" id="KW-0479">Metal-binding</keyword>
<evidence type="ECO:0000256" key="8">
    <source>
        <dbReference type="HAMAP-Rule" id="MF_00336"/>
    </source>
</evidence>
<dbReference type="GO" id="GO:0005829">
    <property type="term" value="C:cytosol"/>
    <property type="evidence" value="ECO:0007669"/>
    <property type="project" value="TreeGrafter"/>
</dbReference>
<comment type="caution">
    <text evidence="9">The sequence shown here is derived from an EMBL/GenBank/DDBJ whole genome shotgun (WGS) entry which is preliminary data.</text>
</comment>
<dbReference type="InterPro" id="IPR027417">
    <property type="entry name" value="P-loop_NTPase"/>
</dbReference>
<dbReference type="AlphaFoldDB" id="A0A845SDE0"/>
<feature type="binding site" evidence="8">
    <location>
        <begin position="14"/>
        <end position="19"/>
    </location>
    <ligand>
        <name>ATP</name>
        <dbReference type="ChEBI" id="CHEBI:30616"/>
    </ligand>
</feature>
<dbReference type="GO" id="GO:0005524">
    <property type="term" value="F:ATP binding"/>
    <property type="evidence" value="ECO:0007669"/>
    <property type="project" value="UniProtKB-UniRule"/>
</dbReference>
<reference evidence="9 10" key="2">
    <citation type="submission" date="2020-02" db="EMBL/GenBank/DDBJ databases">
        <title>The new genus of Enterobacteriales.</title>
        <authorList>
            <person name="Kim I.S."/>
        </authorList>
    </citation>
    <scope>NUCLEOTIDE SEQUENCE [LARGE SCALE GENOMIC DNA]</scope>
    <source>
        <strain evidence="9 10">SAP-6</strain>
    </source>
</reference>
<evidence type="ECO:0000256" key="3">
    <source>
        <dbReference type="ARBA" id="ARBA00022723"/>
    </source>
</evidence>
<dbReference type="GO" id="GO:0042803">
    <property type="term" value="F:protein homodimerization activity"/>
    <property type="evidence" value="ECO:0007669"/>
    <property type="project" value="UniProtKB-ARBA"/>
</dbReference>
<keyword evidence="4 8" id="KW-0547">Nucleotide-binding</keyword>
<feature type="binding site" evidence="8">
    <location>
        <begin position="177"/>
        <end position="178"/>
    </location>
    <ligand>
        <name>ATP</name>
        <dbReference type="ChEBI" id="CHEBI:30616"/>
    </ligand>
</feature>
<keyword evidence="1 8" id="KW-0963">Cytoplasm</keyword>
<evidence type="ECO:0000256" key="4">
    <source>
        <dbReference type="ARBA" id="ARBA00022741"/>
    </source>
</evidence>
<comment type="caution">
    <text evidence="8">Lacks conserved residue(s) required for the propagation of feature annotation.</text>
</comment>
<gene>
    <name evidence="8 9" type="primary">bioD</name>
    <name evidence="9" type="ORF">GRH90_08575</name>
</gene>
<dbReference type="NCBIfam" id="TIGR00347">
    <property type="entry name" value="bioD"/>
    <property type="match status" value="1"/>
</dbReference>
<accession>A0A845SDE0</accession>
<feature type="active site" evidence="8">
    <location>
        <position position="39"/>
    </location>
</feature>
<feature type="binding site" evidence="8">
    <location>
        <position position="117"/>
    </location>
    <ligand>
        <name>Mg(2+)</name>
        <dbReference type="ChEBI" id="CHEBI:18420"/>
    </ligand>
</feature>
<dbReference type="GO" id="GO:0004141">
    <property type="term" value="F:dethiobiotin synthase activity"/>
    <property type="evidence" value="ECO:0007669"/>
    <property type="project" value="UniProtKB-UniRule"/>
</dbReference>
<evidence type="ECO:0000256" key="2">
    <source>
        <dbReference type="ARBA" id="ARBA00022598"/>
    </source>
</evidence>
<evidence type="ECO:0000256" key="1">
    <source>
        <dbReference type="ARBA" id="ARBA00022490"/>
    </source>
</evidence>
<dbReference type="PANTHER" id="PTHR43210:SF5">
    <property type="entry name" value="DETHIOBIOTIN SYNTHETASE"/>
    <property type="match status" value="1"/>
</dbReference>
<dbReference type="GO" id="GO:0000287">
    <property type="term" value="F:magnesium ion binding"/>
    <property type="evidence" value="ECO:0007669"/>
    <property type="project" value="UniProtKB-UniRule"/>
</dbReference>
<keyword evidence="5 8" id="KW-0093">Biotin biosynthesis</keyword>
<comment type="similarity">
    <text evidence="8">Belongs to the dethiobiotin synthetase family.</text>
</comment>
<feature type="binding site" evidence="8">
    <location>
        <position position="56"/>
    </location>
    <ligand>
        <name>Mg(2+)</name>
        <dbReference type="ChEBI" id="CHEBI:18420"/>
    </ligand>
</feature>
<organism evidence="9 10">
    <name type="scientific">Acerihabitans arboris</name>
    <dbReference type="NCBI Taxonomy" id="2691583"/>
    <lineage>
        <taxon>Bacteria</taxon>
        <taxon>Pseudomonadati</taxon>
        <taxon>Pseudomonadota</taxon>
        <taxon>Gammaproteobacteria</taxon>
        <taxon>Enterobacterales</taxon>
        <taxon>Pectobacteriaceae</taxon>
        <taxon>Acerihabitans</taxon>
    </lineage>
</organism>
<evidence type="ECO:0000256" key="5">
    <source>
        <dbReference type="ARBA" id="ARBA00022756"/>
    </source>
</evidence>
<evidence type="ECO:0000313" key="9">
    <source>
        <dbReference type="EMBL" id="NDL62800.1"/>
    </source>
</evidence>
<comment type="subunit">
    <text evidence="8">Homodimer.</text>
</comment>
<comment type="cofactor">
    <cofactor evidence="8">
        <name>Mg(2+)</name>
        <dbReference type="ChEBI" id="CHEBI:18420"/>
    </cofactor>
</comment>
<dbReference type="EC" id="6.3.3.3" evidence="8"/>
<comment type="function">
    <text evidence="8">Catalyzes a mechanistically unusual reaction, the ATP-dependent insertion of CO2 between the N7 and N8 nitrogen atoms of 7,8-diaminopelargonic acid (DAPA, also called 7,8-diammoniononanoate) to form a ureido ring.</text>
</comment>
<dbReference type="Pfam" id="PF13500">
    <property type="entry name" value="AAA_26"/>
    <property type="match status" value="1"/>
</dbReference>
<feature type="binding site" evidence="8">
    <location>
        <begin position="206"/>
        <end position="208"/>
    </location>
    <ligand>
        <name>ATP</name>
        <dbReference type="ChEBI" id="CHEBI:30616"/>
    </ligand>
</feature>
<dbReference type="RefSeq" id="WP_162365529.1">
    <property type="nucleotide sequence ID" value="NZ_WUBS01000005.1"/>
</dbReference>
<proteinExistence type="inferred from homology"/>
<dbReference type="GO" id="GO:0009102">
    <property type="term" value="P:biotin biosynthetic process"/>
    <property type="evidence" value="ECO:0007669"/>
    <property type="project" value="UniProtKB-UniRule"/>
</dbReference>
<dbReference type="InterPro" id="IPR004472">
    <property type="entry name" value="DTB_synth_BioD"/>
</dbReference>
<dbReference type="UniPathway" id="UPA00078">
    <property type="reaction ID" value="UER00161"/>
</dbReference>
<dbReference type="HAMAP" id="MF_00336">
    <property type="entry name" value="BioD"/>
    <property type="match status" value="1"/>
</dbReference>
<name>A0A845SDE0_9GAMM</name>
<keyword evidence="10" id="KW-1185">Reference proteome</keyword>
<dbReference type="SUPFAM" id="SSF52540">
    <property type="entry name" value="P-loop containing nucleoside triphosphate hydrolases"/>
    <property type="match status" value="1"/>
</dbReference>
<comment type="pathway">
    <text evidence="8">Cofactor biosynthesis; biotin biosynthesis; biotin from 7,8-diaminononanoate: step 1/2.</text>
</comment>
<keyword evidence="7 8" id="KW-0460">Magnesium</keyword>
<comment type="catalytic activity">
    <reaction evidence="8">
        <text>(7R,8S)-7,8-diammoniononanoate + CO2 + ATP = (4R,5S)-dethiobiotin + ADP + phosphate + 3 H(+)</text>
        <dbReference type="Rhea" id="RHEA:15805"/>
        <dbReference type="ChEBI" id="CHEBI:15378"/>
        <dbReference type="ChEBI" id="CHEBI:16526"/>
        <dbReference type="ChEBI" id="CHEBI:30616"/>
        <dbReference type="ChEBI" id="CHEBI:43474"/>
        <dbReference type="ChEBI" id="CHEBI:149469"/>
        <dbReference type="ChEBI" id="CHEBI:149473"/>
        <dbReference type="ChEBI" id="CHEBI:456216"/>
        <dbReference type="EC" id="6.3.3.3"/>
    </reaction>
</comment>
<feature type="binding site" evidence="8">
    <location>
        <position position="18"/>
    </location>
    <ligand>
        <name>Mg(2+)</name>
        <dbReference type="ChEBI" id="CHEBI:18420"/>
    </ligand>
</feature>
<dbReference type="CDD" id="cd03109">
    <property type="entry name" value="DTBS"/>
    <property type="match status" value="1"/>
</dbReference>
<feature type="binding site" evidence="8">
    <location>
        <position position="56"/>
    </location>
    <ligand>
        <name>ATP</name>
        <dbReference type="ChEBI" id="CHEBI:30616"/>
    </ligand>
</feature>
<dbReference type="PIRSF" id="PIRSF006755">
    <property type="entry name" value="DTB_synth"/>
    <property type="match status" value="1"/>
</dbReference>
<dbReference type="FunFam" id="3.40.50.300:FF:000292">
    <property type="entry name" value="ATP-dependent dethiobiotin synthetase BioD"/>
    <property type="match status" value="1"/>
</dbReference>
<comment type="subcellular location">
    <subcellularLocation>
        <location evidence="8">Cytoplasm</location>
    </subcellularLocation>
</comment>
<dbReference type="PANTHER" id="PTHR43210">
    <property type="entry name" value="DETHIOBIOTIN SYNTHETASE"/>
    <property type="match status" value="1"/>
</dbReference>
<keyword evidence="2 8" id="KW-0436">Ligase</keyword>
<feature type="binding site" evidence="8">
    <location>
        <begin position="117"/>
        <end position="120"/>
    </location>
    <ligand>
        <name>ATP</name>
        <dbReference type="ChEBI" id="CHEBI:30616"/>
    </ligand>
</feature>